<reference evidence="2 4" key="1">
    <citation type="journal article" date="2020" name="Stud. Mycol.">
        <title>101 Dothideomycetes genomes: a test case for predicting lifestyles and emergence of pathogens.</title>
        <authorList>
            <person name="Haridas S."/>
            <person name="Albert R."/>
            <person name="Binder M."/>
            <person name="Bloem J."/>
            <person name="Labutti K."/>
            <person name="Salamov A."/>
            <person name="Andreopoulos B."/>
            <person name="Baker S."/>
            <person name="Barry K."/>
            <person name="Bills G."/>
            <person name="Bluhm B."/>
            <person name="Cannon C."/>
            <person name="Castanera R."/>
            <person name="Culley D."/>
            <person name="Daum C."/>
            <person name="Ezra D."/>
            <person name="Gonzalez J."/>
            <person name="Henrissat B."/>
            <person name="Kuo A."/>
            <person name="Liang C."/>
            <person name="Lipzen A."/>
            <person name="Lutzoni F."/>
            <person name="Magnuson J."/>
            <person name="Mondo S."/>
            <person name="Nolan M."/>
            <person name="Ohm R."/>
            <person name="Pangilinan J."/>
            <person name="Park H.-J."/>
            <person name="Ramirez L."/>
            <person name="Alfaro M."/>
            <person name="Sun H."/>
            <person name="Tritt A."/>
            <person name="Yoshinaga Y."/>
            <person name="Zwiers L.-H."/>
            <person name="Turgeon B."/>
            <person name="Goodwin S."/>
            <person name="Spatafora J."/>
            <person name="Crous P."/>
            <person name="Grigoriev I."/>
        </authorList>
    </citation>
    <scope>NUCLEOTIDE SEQUENCE</scope>
    <source>
        <strain evidence="2 4">CBS 304.34</strain>
    </source>
</reference>
<accession>A0A6A6Z9A3</accession>
<feature type="region of interest" description="Disordered" evidence="1">
    <location>
        <begin position="40"/>
        <end position="69"/>
    </location>
</feature>
<evidence type="ECO:0000313" key="3">
    <source>
        <dbReference type="Proteomes" id="UP000504636"/>
    </source>
</evidence>
<reference evidence="4" key="3">
    <citation type="submission" date="2025-04" db="UniProtKB">
        <authorList>
            <consortium name="RefSeq"/>
        </authorList>
    </citation>
    <scope>IDENTIFICATION</scope>
    <source>
        <strain evidence="4">CBS 304.34</strain>
    </source>
</reference>
<keyword evidence="3" id="KW-1185">Reference proteome</keyword>
<feature type="compositionally biased region" description="Polar residues" evidence="1">
    <location>
        <begin position="301"/>
        <end position="313"/>
    </location>
</feature>
<proteinExistence type="predicted"/>
<dbReference type="GeneID" id="54464101"/>
<dbReference type="InterPro" id="IPR007541">
    <property type="entry name" value="Uncharacterised_BSP"/>
</dbReference>
<dbReference type="EMBL" id="MU003692">
    <property type="protein sequence ID" value="KAF2817279.1"/>
    <property type="molecule type" value="Genomic_DNA"/>
</dbReference>
<dbReference type="AlphaFoldDB" id="A0A6A6Z9A3"/>
<evidence type="ECO:0000313" key="2">
    <source>
        <dbReference type="EMBL" id="KAF2817279.1"/>
    </source>
</evidence>
<protein>
    <submittedName>
        <fullName evidence="2 4">BSP-domain-containing protein</fullName>
    </submittedName>
</protein>
<reference evidence="4" key="2">
    <citation type="submission" date="2020-04" db="EMBL/GenBank/DDBJ databases">
        <authorList>
            <consortium name="NCBI Genome Project"/>
        </authorList>
    </citation>
    <scope>NUCLEOTIDE SEQUENCE</scope>
    <source>
        <strain evidence="4">CBS 304.34</strain>
    </source>
</reference>
<dbReference type="Proteomes" id="UP000504636">
    <property type="component" value="Unplaced"/>
</dbReference>
<dbReference type="OrthoDB" id="891726at2759"/>
<name>A0A6A6Z9A3_9PEZI</name>
<evidence type="ECO:0000256" key="1">
    <source>
        <dbReference type="SAM" id="MobiDB-lite"/>
    </source>
</evidence>
<feature type="compositionally biased region" description="Basic and acidic residues" evidence="1">
    <location>
        <begin position="281"/>
        <end position="300"/>
    </location>
</feature>
<gene>
    <name evidence="2 4" type="ORF">BDZ99DRAFT_493129</name>
</gene>
<feature type="region of interest" description="Disordered" evidence="1">
    <location>
        <begin position="281"/>
        <end position="329"/>
    </location>
</feature>
<feature type="compositionally biased region" description="Low complexity" evidence="1">
    <location>
        <begin position="49"/>
        <end position="62"/>
    </location>
</feature>
<evidence type="ECO:0000313" key="4">
    <source>
        <dbReference type="RefSeq" id="XP_033584243.1"/>
    </source>
</evidence>
<dbReference type="Pfam" id="PF04450">
    <property type="entry name" value="BSP"/>
    <property type="match status" value="1"/>
</dbReference>
<dbReference type="PANTHER" id="PTHR33321">
    <property type="match status" value="1"/>
</dbReference>
<organism evidence="2">
    <name type="scientific">Mytilinidion resinicola</name>
    <dbReference type="NCBI Taxonomy" id="574789"/>
    <lineage>
        <taxon>Eukaryota</taxon>
        <taxon>Fungi</taxon>
        <taxon>Dikarya</taxon>
        <taxon>Ascomycota</taxon>
        <taxon>Pezizomycotina</taxon>
        <taxon>Dothideomycetes</taxon>
        <taxon>Pleosporomycetidae</taxon>
        <taxon>Mytilinidiales</taxon>
        <taxon>Mytilinidiaceae</taxon>
        <taxon>Mytilinidion</taxon>
    </lineage>
</organism>
<sequence>MAFQYCGSLFKLISQLPKHQQTSHSSSALLFKTPPMTPPTPTYFQQAMSSTTDDPAAASTSPAPKPKRTPLLRLELRDLSQPGTHSFLKHLSASNAIEDAVSGVLYWLYKDLPTHCIPPTRSVTLILRPMGGVAYTTGKDFDDDHKEIHFSTDYINGIAEGRKKEEMLGVIRHEMVHCWQWNAQGSAPGGLIEGIADWVRLKSGFVPPHWKQESDGDWDAGYQHTGYFLEYLEKTFGEGSVRKINDGLRGQKYKDGELWEELFGKKVDKLWADYGSHLGKEKAEEEAKRVEEEGKKKDEATSNSQGSEQNPQKMTHLGGNIHYPRRGLP</sequence>
<dbReference type="RefSeq" id="XP_033584243.1">
    <property type="nucleotide sequence ID" value="XM_033723208.1"/>
</dbReference>
<dbReference type="PANTHER" id="PTHR33321:SF12">
    <property type="entry name" value="PLANT BASIC SECRETORY PROTEIN (BSP) FAMILY PROTEIN"/>
    <property type="match status" value="1"/>
</dbReference>